<reference evidence="2" key="1">
    <citation type="journal article" date="2020" name="Stud. Mycol.">
        <title>101 Dothideomycetes genomes: a test case for predicting lifestyles and emergence of pathogens.</title>
        <authorList>
            <person name="Haridas S."/>
            <person name="Albert R."/>
            <person name="Binder M."/>
            <person name="Bloem J."/>
            <person name="Labutti K."/>
            <person name="Salamov A."/>
            <person name="Andreopoulos B."/>
            <person name="Baker S."/>
            <person name="Barry K."/>
            <person name="Bills G."/>
            <person name="Bluhm B."/>
            <person name="Cannon C."/>
            <person name="Castanera R."/>
            <person name="Culley D."/>
            <person name="Daum C."/>
            <person name="Ezra D."/>
            <person name="Gonzalez J."/>
            <person name="Henrissat B."/>
            <person name="Kuo A."/>
            <person name="Liang C."/>
            <person name="Lipzen A."/>
            <person name="Lutzoni F."/>
            <person name="Magnuson J."/>
            <person name="Mondo S."/>
            <person name="Nolan M."/>
            <person name="Ohm R."/>
            <person name="Pangilinan J."/>
            <person name="Park H.-J."/>
            <person name="Ramirez L."/>
            <person name="Alfaro M."/>
            <person name="Sun H."/>
            <person name="Tritt A."/>
            <person name="Yoshinaga Y."/>
            <person name="Zwiers L.-H."/>
            <person name="Turgeon B."/>
            <person name="Goodwin S."/>
            <person name="Spatafora J."/>
            <person name="Crous P."/>
            <person name="Grigoriev I."/>
        </authorList>
    </citation>
    <scope>NUCLEOTIDE SEQUENCE</scope>
    <source>
        <strain evidence="2">CBS 175.79</strain>
    </source>
</reference>
<name>A0A6A5XK63_9PLEO</name>
<evidence type="ECO:0000313" key="3">
    <source>
        <dbReference type="Proteomes" id="UP000799778"/>
    </source>
</evidence>
<sequence>MSRGKMTSWDEAGRETMMLEGLRPIQCGEMRRRDDERERERKEGAKRRLRREGLISWPSGDRRAVAAAATAATAAAVLAGGVSADGAVTGAAASRSIGSKKQRDSECSDTQQPQAYTSPV</sequence>
<evidence type="ECO:0000256" key="1">
    <source>
        <dbReference type="SAM" id="MobiDB-lite"/>
    </source>
</evidence>
<keyword evidence="3" id="KW-1185">Reference proteome</keyword>
<dbReference type="Proteomes" id="UP000799778">
    <property type="component" value="Unassembled WGS sequence"/>
</dbReference>
<dbReference type="GeneID" id="54283479"/>
<feature type="region of interest" description="Disordered" evidence="1">
    <location>
        <begin position="83"/>
        <end position="120"/>
    </location>
</feature>
<dbReference type="EMBL" id="ML978072">
    <property type="protein sequence ID" value="KAF2012684.1"/>
    <property type="molecule type" value="Genomic_DNA"/>
</dbReference>
<evidence type="ECO:0000313" key="2">
    <source>
        <dbReference type="EMBL" id="KAF2012684.1"/>
    </source>
</evidence>
<proteinExistence type="predicted"/>
<feature type="compositionally biased region" description="Polar residues" evidence="1">
    <location>
        <begin position="108"/>
        <end position="120"/>
    </location>
</feature>
<organism evidence="2 3">
    <name type="scientific">Aaosphaeria arxii CBS 175.79</name>
    <dbReference type="NCBI Taxonomy" id="1450172"/>
    <lineage>
        <taxon>Eukaryota</taxon>
        <taxon>Fungi</taxon>
        <taxon>Dikarya</taxon>
        <taxon>Ascomycota</taxon>
        <taxon>Pezizomycotina</taxon>
        <taxon>Dothideomycetes</taxon>
        <taxon>Pleosporomycetidae</taxon>
        <taxon>Pleosporales</taxon>
        <taxon>Pleosporales incertae sedis</taxon>
        <taxon>Aaosphaeria</taxon>
    </lineage>
</organism>
<protein>
    <submittedName>
        <fullName evidence="2">Uncharacterized protein</fullName>
    </submittedName>
</protein>
<dbReference type="RefSeq" id="XP_033381023.1">
    <property type="nucleotide sequence ID" value="XM_033526082.1"/>
</dbReference>
<feature type="region of interest" description="Disordered" evidence="1">
    <location>
        <begin position="1"/>
        <end position="48"/>
    </location>
</feature>
<accession>A0A6A5XK63</accession>
<dbReference type="AlphaFoldDB" id="A0A6A5XK63"/>
<feature type="compositionally biased region" description="Basic and acidic residues" evidence="1">
    <location>
        <begin position="29"/>
        <end position="43"/>
    </location>
</feature>
<gene>
    <name evidence="2" type="ORF">BU24DRAFT_412019</name>
</gene>